<keyword evidence="3" id="KW-0547">Nucleotide-binding</keyword>
<reference evidence="6" key="1">
    <citation type="submission" date="2022-04" db="EMBL/GenBank/DDBJ databases">
        <title>Complete genome sequences of Ezakiella coagulans and Fenollaria massiliensis.</title>
        <authorList>
            <person name="France M.T."/>
            <person name="Clifford J."/>
            <person name="Narina S."/>
            <person name="Rutt L."/>
            <person name="Ravel J."/>
        </authorList>
    </citation>
    <scope>NUCLEOTIDE SEQUENCE</scope>
    <source>
        <strain evidence="6">C0061C2</strain>
    </source>
</reference>
<dbReference type="InterPro" id="IPR050763">
    <property type="entry name" value="ABC_transporter_ATP-binding"/>
</dbReference>
<dbReference type="PROSITE" id="PS50893">
    <property type="entry name" value="ABC_TRANSPORTER_2"/>
    <property type="match status" value="1"/>
</dbReference>
<proteinExistence type="inferred from homology"/>
<evidence type="ECO:0000313" key="7">
    <source>
        <dbReference type="Proteomes" id="UP000831151"/>
    </source>
</evidence>
<dbReference type="PANTHER" id="PTHR42711">
    <property type="entry name" value="ABC TRANSPORTER ATP-BINDING PROTEIN"/>
    <property type="match status" value="1"/>
</dbReference>
<dbReference type="SMART" id="SM00382">
    <property type="entry name" value="AAA"/>
    <property type="match status" value="1"/>
</dbReference>
<dbReference type="RefSeq" id="WP_249243144.1">
    <property type="nucleotide sequence ID" value="NZ_CP096649.1"/>
</dbReference>
<organism evidence="6 7">
    <name type="scientific">Fenollaria massiliensis</name>
    <dbReference type="NCBI Taxonomy" id="938288"/>
    <lineage>
        <taxon>Bacteria</taxon>
        <taxon>Bacillati</taxon>
        <taxon>Bacillota</taxon>
        <taxon>Clostridia</taxon>
        <taxon>Eubacteriales</taxon>
        <taxon>Fenollaria</taxon>
    </lineage>
</organism>
<keyword evidence="2" id="KW-0813">Transport</keyword>
<dbReference type="InterPro" id="IPR003439">
    <property type="entry name" value="ABC_transporter-like_ATP-bd"/>
</dbReference>
<dbReference type="KEGG" id="fms:M1R53_03885"/>
<dbReference type="PROSITE" id="PS00211">
    <property type="entry name" value="ABC_TRANSPORTER_1"/>
    <property type="match status" value="1"/>
</dbReference>
<evidence type="ECO:0000313" key="6">
    <source>
        <dbReference type="EMBL" id="UQK59795.1"/>
    </source>
</evidence>
<evidence type="ECO:0000256" key="4">
    <source>
        <dbReference type="ARBA" id="ARBA00022840"/>
    </source>
</evidence>
<name>A0A9E7DKV1_9FIRM</name>
<dbReference type="InterPro" id="IPR017871">
    <property type="entry name" value="ABC_transporter-like_CS"/>
</dbReference>
<keyword evidence="7" id="KW-1185">Reference proteome</keyword>
<dbReference type="SUPFAM" id="SSF52540">
    <property type="entry name" value="P-loop containing nucleoside triphosphate hydrolases"/>
    <property type="match status" value="1"/>
</dbReference>
<dbReference type="GO" id="GO:0016887">
    <property type="term" value="F:ATP hydrolysis activity"/>
    <property type="evidence" value="ECO:0007669"/>
    <property type="project" value="InterPro"/>
</dbReference>
<dbReference type="CDD" id="cd03230">
    <property type="entry name" value="ABC_DR_subfamily_A"/>
    <property type="match status" value="1"/>
</dbReference>
<evidence type="ECO:0000256" key="3">
    <source>
        <dbReference type="ARBA" id="ARBA00022741"/>
    </source>
</evidence>
<accession>A0A9E7DKV1</accession>
<dbReference type="Gene3D" id="3.40.50.300">
    <property type="entry name" value="P-loop containing nucleotide triphosphate hydrolases"/>
    <property type="match status" value="1"/>
</dbReference>
<gene>
    <name evidence="6" type="ORF">M1R53_03885</name>
</gene>
<dbReference type="Pfam" id="PF00005">
    <property type="entry name" value="ABC_tran"/>
    <property type="match status" value="1"/>
</dbReference>
<dbReference type="Proteomes" id="UP000831151">
    <property type="component" value="Chromosome"/>
</dbReference>
<protein>
    <submittedName>
        <fullName evidence="6">ABC transporter ATP-binding protein</fullName>
    </submittedName>
</protein>
<evidence type="ECO:0000259" key="5">
    <source>
        <dbReference type="PROSITE" id="PS50893"/>
    </source>
</evidence>
<dbReference type="AlphaFoldDB" id="A0A9E7DKV1"/>
<sequence length="220" mass="24907">MNIIEVKNMSKNFKKKKLYNDFSLEIEANTVHAIVGPNGSGKTSLLRILTGLYKEDKGSVIVNGDHAMLLENDYLYEDKTGIENIKIYGLYFGYASNVYKKYSDLLGISDDLDRKVSTYSKGMKRKLSLLIIVLMNRDIVFLDEATSGVDPISRVQIRDLIKTLKDKGKTIVITSHDLSEIEKIADKVTMIKDGKILFTKNIDDIKGESLEELFIEEGRK</sequence>
<evidence type="ECO:0000256" key="2">
    <source>
        <dbReference type="ARBA" id="ARBA00022448"/>
    </source>
</evidence>
<dbReference type="InterPro" id="IPR003593">
    <property type="entry name" value="AAA+_ATPase"/>
</dbReference>
<evidence type="ECO:0000256" key="1">
    <source>
        <dbReference type="ARBA" id="ARBA00005417"/>
    </source>
</evidence>
<feature type="domain" description="ABC transporter" evidence="5">
    <location>
        <begin position="4"/>
        <end position="218"/>
    </location>
</feature>
<dbReference type="PANTHER" id="PTHR42711:SF5">
    <property type="entry name" value="ABC TRANSPORTER ATP-BINDING PROTEIN NATA"/>
    <property type="match status" value="1"/>
</dbReference>
<keyword evidence="4 6" id="KW-0067">ATP-binding</keyword>
<comment type="similarity">
    <text evidence="1">Belongs to the ABC transporter superfamily.</text>
</comment>
<dbReference type="EMBL" id="CP096649">
    <property type="protein sequence ID" value="UQK59795.1"/>
    <property type="molecule type" value="Genomic_DNA"/>
</dbReference>
<dbReference type="GO" id="GO:0005524">
    <property type="term" value="F:ATP binding"/>
    <property type="evidence" value="ECO:0007669"/>
    <property type="project" value="UniProtKB-KW"/>
</dbReference>
<dbReference type="InterPro" id="IPR027417">
    <property type="entry name" value="P-loop_NTPase"/>
</dbReference>